<reference evidence="2 3" key="1">
    <citation type="journal article" date="2019" name="Sci. Rep.">
        <title>Orb-weaving spider Araneus ventricosus genome elucidates the spidroin gene catalogue.</title>
        <authorList>
            <person name="Kono N."/>
            <person name="Nakamura H."/>
            <person name="Ohtoshi R."/>
            <person name="Moran D.A.P."/>
            <person name="Shinohara A."/>
            <person name="Yoshida Y."/>
            <person name="Fujiwara M."/>
            <person name="Mori M."/>
            <person name="Tomita M."/>
            <person name="Arakawa K."/>
        </authorList>
    </citation>
    <scope>NUCLEOTIDE SEQUENCE [LARGE SCALE GENOMIC DNA]</scope>
</reference>
<comment type="caution">
    <text evidence="2">The sequence shown here is derived from an EMBL/GenBank/DDBJ whole genome shotgun (WGS) entry which is preliminary data.</text>
</comment>
<dbReference type="InterPro" id="IPR013103">
    <property type="entry name" value="RVT_2"/>
</dbReference>
<keyword evidence="3" id="KW-1185">Reference proteome</keyword>
<sequence>MVFVPETPLRVPARYELNAADIVTPQTYEEALNSPQADTWKEAIKEEINSLEKNETWNLVPVPETSNVIRPTWVFKIKYLPNGEIERYKTRLCTKGFCQVKGVDFSETFSPPFRRNNHSLQGSHWISEVLAITTHPDIAFAVNVVSRFTSNPGQVHWNAVKRIFRYLKGTAAYGIEYSLVIDSACHLAGYSDVDFANDVDTRKSTSGYVFKLRNGLVTWCSQKQ</sequence>
<dbReference type="OrthoDB" id="413361at2759"/>
<accession>A0A4Y2AJG1</accession>
<evidence type="ECO:0000313" key="2">
    <source>
        <dbReference type="EMBL" id="GBL79928.1"/>
    </source>
</evidence>
<dbReference type="EMBL" id="BGPR01000020">
    <property type="protein sequence ID" value="GBL79928.1"/>
    <property type="molecule type" value="Genomic_DNA"/>
</dbReference>
<proteinExistence type="predicted"/>
<feature type="domain" description="Reverse transcriptase Ty1/copia-type" evidence="1">
    <location>
        <begin position="54"/>
        <end position="114"/>
    </location>
</feature>
<name>A0A4Y2AJG1_ARAVE</name>
<dbReference type="PANTHER" id="PTHR11439">
    <property type="entry name" value="GAG-POL-RELATED RETROTRANSPOSON"/>
    <property type="match status" value="1"/>
</dbReference>
<evidence type="ECO:0000259" key="1">
    <source>
        <dbReference type="Pfam" id="PF07727"/>
    </source>
</evidence>
<evidence type="ECO:0000313" key="3">
    <source>
        <dbReference type="Proteomes" id="UP000499080"/>
    </source>
</evidence>
<dbReference type="AlphaFoldDB" id="A0A4Y2AJG1"/>
<dbReference type="Pfam" id="PF07727">
    <property type="entry name" value="RVT_2"/>
    <property type="match status" value="1"/>
</dbReference>
<gene>
    <name evidence="2" type="primary">POLX_216</name>
    <name evidence="2" type="ORF">AVEN_28970_1</name>
</gene>
<dbReference type="Proteomes" id="UP000499080">
    <property type="component" value="Unassembled WGS sequence"/>
</dbReference>
<organism evidence="2 3">
    <name type="scientific">Araneus ventricosus</name>
    <name type="common">Orbweaver spider</name>
    <name type="synonym">Epeira ventricosa</name>
    <dbReference type="NCBI Taxonomy" id="182803"/>
    <lineage>
        <taxon>Eukaryota</taxon>
        <taxon>Metazoa</taxon>
        <taxon>Ecdysozoa</taxon>
        <taxon>Arthropoda</taxon>
        <taxon>Chelicerata</taxon>
        <taxon>Arachnida</taxon>
        <taxon>Araneae</taxon>
        <taxon>Araneomorphae</taxon>
        <taxon>Entelegynae</taxon>
        <taxon>Araneoidea</taxon>
        <taxon>Araneidae</taxon>
        <taxon>Araneus</taxon>
    </lineage>
</organism>
<protein>
    <submittedName>
        <fullName evidence="2">Retrovirus-related Pol polyprotein from transposon TNT 1-94</fullName>
    </submittedName>
</protein>